<dbReference type="Pfam" id="PF01565">
    <property type="entry name" value="FAD_binding_4"/>
    <property type="match status" value="1"/>
</dbReference>
<proteinExistence type="inferred from homology"/>
<evidence type="ECO:0000256" key="1">
    <source>
        <dbReference type="ARBA" id="ARBA00005466"/>
    </source>
</evidence>
<dbReference type="InterPro" id="IPR016166">
    <property type="entry name" value="FAD-bd_PCMH"/>
</dbReference>
<keyword evidence="4" id="KW-0560">Oxidoreductase</keyword>
<sequence length="505" mass="54159">MRVCINPGNTLGGLFQDVCRLTCCTALLNSPLSPHLIFPSSPQFQPLVNAHYAINTPLHPACFLQPQSTSQVSLAVSILVSADDGSPSCQFAIRGGGHTPWKGAAGVEGGVTIDMALMNETVYRPETGTVEIMAGARWGTVYQALRSFGVAVTGGRSDSVGVAGLVMGGGLSYFAPEFGLACDNVVSFEIVLSTGKVTTATQTSNPDLFRALKGSGPNFGIITQISLRAFAQGPNLWGGVISHEESAIPGQITALVNFTSHLAGDLHANLVTIWQYNGKSNASLVASGVSYSVPVVVGHGSHQPPSIFREIVDLPQTFSTLRETDIHDLMMETAPPPGKRALFLTLTFQNEARVLERLLSEHRWSVAAVVDSRGSSEDWDAISFLQPFPAVFGKVGKERGGNVLGLEGMDGDHLLYLLFLSWDSPADDSLFHDIGYGLIRNLKAYTKEVNADSDYIYMNYAGRDQNPLRGYGEDNLKWIAAMAKKYDPIGVFQTQARGGFKVSAA</sequence>
<evidence type="ECO:0000259" key="5">
    <source>
        <dbReference type="PROSITE" id="PS51387"/>
    </source>
</evidence>
<evidence type="ECO:0000313" key="7">
    <source>
        <dbReference type="Proteomes" id="UP001610335"/>
    </source>
</evidence>
<dbReference type="PROSITE" id="PS51387">
    <property type="entry name" value="FAD_PCMH"/>
    <property type="match status" value="1"/>
</dbReference>
<gene>
    <name evidence="6" type="ORF">BDW59DRAFT_180510</name>
</gene>
<comment type="caution">
    <text evidence="6">The sequence shown here is derived from an EMBL/GenBank/DDBJ whole genome shotgun (WGS) entry which is preliminary data.</text>
</comment>
<name>A0ABR4IYM6_9EURO</name>
<accession>A0ABR4IYM6</accession>
<dbReference type="PANTHER" id="PTHR42973:SF53">
    <property type="entry name" value="FAD-BINDING PCMH-TYPE DOMAIN-CONTAINING PROTEIN-RELATED"/>
    <property type="match status" value="1"/>
</dbReference>
<dbReference type="EMBL" id="JBFXLS010000005">
    <property type="protein sequence ID" value="KAL2832882.1"/>
    <property type="molecule type" value="Genomic_DNA"/>
</dbReference>
<dbReference type="PANTHER" id="PTHR42973">
    <property type="entry name" value="BINDING OXIDOREDUCTASE, PUTATIVE (AFU_ORTHOLOGUE AFUA_1G17690)-RELATED"/>
    <property type="match status" value="1"/>
</dbReference>
<keyword evidence="2" id="KW-0285">Flavoprotein</keyword>
<reference evidence="6 7" key="1">
    <citation type="submission" date="2024-07" db="EMBL/GenBank/DDBJ databases">
        <title>Section-level genome sequencing and comparative genomics of Aspergillus sections Usti and Cavernicolus.</title>
        <authorList>
            <consortium name="Lawrence Berkeley National Laboratory"/>
            <person name="Nybo J.L."/>
            <person name="Vesth T.C."/>
            <person name="Theobald S."/>
            <person name="Frisvad J.C."/>
            <person name="Larsen T.O."/>
            <person name="Kjaerboelling I."/>
            <person name="Rothschild-Mancinelli K."/>
            <person name="Lyhne E.K."/>
            <person name="Kogle M.E."/>
            <person name="Barry K."/>
            <person name="Clum A."/>
            <person name="Na H."/>
            <person name="Ledsgaard L."/>
            <person name="Lin J."/>
            <person name="Lipzen A."/>
            <person name="Kuo A."/>
            <person name="Riley R."/>
            <person name="Mondo S."/>
            <person name="LaButti K."/>
            <person name="Haridas S."/>
            <person name="Pangalinan J."/>
            <person name="Salamov A.A."/>
            <person name="Simmons B.A."/>
            <person name="Magnuson J.K."/>
            <person name="Chen J."/>
            <person name="Drula E."/>
            <person name="Henrissat B."/>
            <person name="Wiebenga A."/>
            <person name="Lubbers R.J."/>
            <person name="Gomes A.C."/>
            <person name="Makela M.R."/>
            <person name="Stajich J."/>
            <person name="Grigoriev I.V."/>
            <person name="Mortensen U.H."/>
            <person name="De vries R.P."/>
            <person name="Baker S.E."/>
            <person name="Andersen M.R."/>
        </authorList>
    </citation>
    <scope>NUCLEOTIDE SEQUENCE [LARGE SCALE GENOMIC DNA]</scope>
    <source>
        <strain evidence="6 7">CBS 600.67</strain>
    </source>
</reference>
<dbReference type="Gene3D" id="3.30.465.10">
    <property type="match status" value="1"/>
</dbReference>
<dbReference type="InterPro" id="IPR036318">
    <property type="entry name" value="FAD-bd_PCMH-like_sf"/>
</dbReference>
<organism evidence="6 7">
    <name type="scientific">Aspergillus cavernicola</name>
    <dbReference type="NCBI Taxonomy" id="176166"/>
    <lineage>
        <taxon>Eukaryota</taxon>
        <taxon>Fungi</taxon>
        <taxon>Dikarya</taxon>
        <taxon>Ascomycota</taxon>
        <taxon>Pezizomycotina</taxon>
        <taxon>Eurotiomycetes</taxon>
        <taxon>Eurotiomycetidae</taxon>
        <taxon>Eurotiales</taxon>
        <taxon>Aspergillaceae</taxon>
        <taxon>Aspergillus</taxon>
        <taxon>Aspergillus subgen. Nidulantes</taxon>
    </lineage>
</organism>
<dbReference type="Proteomes" id="UP001610335">
    <property type="component" value="Unassembled WGS sequence"/>
</dbReference>
<protein>
    <recommendedName>
        <fullName evidence="5">FAD-binding PCMH-type domain-containing protein</fullName>
    </recommendedName>
</protein>
<evidence type="ECO:0000256" key="3">
    <source>
        <dbReference type="ARBA" id="ARBA00022827"/>
    </source>
</evidence>
<dbReference type="InterPro" id="IPR050416">
    <property type="entry name" value="FAD-linked_Oxidoreductase"/>
</dbReference>
<feature type="domain" description="FAD-binding PCMH-type" evidence="5">
    <location>
        <begin position="56"/>
        <end position="232"/>
    </location>
</feature>
<dbReference type="SUPFAM" id="SSF56176">
    <property type="entry name" value="FAD-binding/transporter-associated domain-like"/>
    <property type="match status" value="1"/>
</dbReference>
<keyword evidence="3" id="KW-0274">FAD</keyword>
<dbReference type="InterPro" id="IPR006094">
    <property type="entry name" value="Oxid_FAD_bind_N"/>
</dbReference>
<keyword evidence="7" id="KW-1185">Reference proteome</keyword>
<evidence type="ECO:0000313" key="6">
    <source>
        <dbReference type="EMBL" id="KAL2832882.1"/>
    </source>
</evidence>
<evidence type="ECO:0000256" key="2">
    <source>
        <dbReference type="ARBA" id="ARBA00022630"/>
    </source>
</evidence>
<comment type="similarity">
    <text evidence="1">Belongs to the oxygen-dependent FAD-linked oxidoreductase family.</text>
</comment>
<dbReference type="InterPro" id="IPR016169">
    <property type="entry name" value="FAD-bd_PCMH_sub2"/>
</dbReference>
<evidence type="ECO:0000256" key="4">
    <source>
        <dbReference type="ARBA" id="ARBA00023002"/>
    </source>
</evidence>